<sequence length="52" mass="6200">MVTSIDDQIRVKQLEISVEGDPNRKQDLHVQLQKLQFEKEIEQIRKRIQQLG</sequence>
<proteinExistence type="predicted"/>
<reference evidence="2" key="1">
    <citation type="journal article" date="2019" name="Int. J. Syst. Evol. Microbiol.">
        <title>The Global Catalogue of Microorganisms (GCM) 10K type strain sequencing project: providing services to taxonomists for standard genome sequencing and annotation.</title>
        <authorList>
            <consortium name="The Broad Institute Genomics Platform"/>
            <consortium name="The Broad Institute Genome Sequencing Center for Infectious Disease"/>
            <person name="Wu L."/>
            <person name="Ma J."/>
        </authorList>
    </citation>
    <scope>NUCLEOTIDE SEQUENCE [LARGE SCALE GENOMIC DNA]</scope>
    <source>
        <strain evidence="2">JCM 17386</strain>
    </source>
</reference>
<protein>
    <submittedName>
        <fullName evidence="1">Uncharacterized protein</fullName>
    </submittedName>
</protein>
<dbReference type="EMBL" id="BAABAO010000011">
    <property type="protein sequence ID" value="GAA4133896.1"/>
    <property type="molecule type" value="Genomic_DNA"/>
</dbReference>
<accession>A0ABP7YC26</accession>
<evidence type="ECO:0000313" key="2">
    <source>
        <dbReference type="Proteomes" id="UP001501333"/>
    </source>
</evidence>
<comment type="caution">
    <text evidence="1">The sequence shown here is derived from an EMBL/GenBank/DDBJ whole genome shotgun (WGS) entry which is preliminary data.</text>
</comment>
<dbReference type="Proteomes" id="UP001501333">
    <property type="component" value="Unassembled WGS sequence"/>
</dbReference>
<evidence type="ECO:0000313" key="1">
    <source>
        <dbReference type="EMBL" id="GAA4133896.1"/>
    </source>
</evidence>
<gene>
    <name evidence="1" type="ORF">GCM10022250_28130</name>
</gene>
<organism evidence="1 2">
    <name type="scientific">Flavobacterium chungbukense</name>
    <dbReference type="NCBI Taxonomy" id="877464"/>
    <lineage>
        <taxon>Bacteria</taxon>
        <taxon>Pseudomonadati</taxon>
        <taxon>Bacteroidota</taxon>
        <taxon>Flavobacteriia</taxon>
        <taxon>Flavobacteriales</taxon>
        <taxon>Flavobacteriaceae</taxon>
        <taxon>Flavobacterium</taxon>
    </lineage>
</organism>
<name>A0ABP7YC26_9FLAO</name>
<keyword evidence="2" id="KW-1185">Reference proteome</keyword>